<evidence type="ECO:0000256" key="8">
    <source>
        <dbReference type="ARBA" id="ARBA00022695"/>
    </source>
</evidence>
<keyword evidence="11" id="KW-0227">DNA damage</keyword>
<dbReference type="GO" id="GO:0046872">
    <property type="term" value="F:metal ion binding"/>
    <property type="evidence" value="ECO:0007669"/>
    <property type="project" value="UniProtKB-KW"/>
</dbReference>
<keyword evidence="14" id="KW-0238">DNA-binding</keyword>
<evidence type="ECO:0000256" key="7">
    <source>
        <dbReference type="ARBA" id="ARBA00022679"/>
    </source>
</evidence>
<evidence type="ECO:0000256" key="9">
    <source>
        <dbReference type="ARBA" id="ARBA00022705"/>
    </source>
</evidence>
<organism evidence="19 20">
    <name type="scientific">Gordonia aichiensis NBRC 108223</name>
    <dbReference type="NCBI Taxonomy" id="1220583"/>
    <lineage>
        <taxon>Bacteria</taxon>
        <taxon>Bacillati</taxon>
        <taxon>Actinomycetota</taxon>
        <taxon>Actinomycetes</taxon>
        <taxon>Mycobacteriales</taxon>
        <taxon>Gordoniaceae</taxon>
        <taxon>Gordonia</taxon>
    </lineage>
</organism>
<keyword evidence="12" id="KW-0460">Magnesium</keyword>
<comment type="function">
    <text evidence="16">Poorly processive, error-prone DNA polymerase involved in untargeted mutagenesis. Copies undamaged DNA at stalled replication forks, which arise in vivo from mismatched or misaligned primer ends. These misaligned primers can be extended by PolIV. Exhibits no 3'-5' exonuclease (proofreading) activity. May be involved in translesional synthesis, in conjunction with the beta clamp from PolIII.</text>
</comment>
<comment type="cofactor">
    <cofactor evidence="1">
        <name>Mg(2+)</name>
        <dbReference type="ChEBI" id="CHEBI:18420"/>
    </cofactor>
</comment>
<keyword evidence="10" id="KW-0479">Metal-binding</keyword>
<dbReference type="Proteomes" id="UP000010988">
    <property type="component" value="Unassembled WGS sequence"/>
</dbReference>
<evidence type="ECO:0000256" key="2">
    <source>
        <dbReference type="ARBA" id="ARBA00004496"/>
    </source>
</evidence>
<dbReference type="NCBIfam" id="NF002883">
    <property type="entry name" value="PRK03352.1"/>
    <property type="match status" value="1"/>
</dbReference>
<evidence type="ECO:0000256" key="15">
    <source>
        <dbReference type="ARBA" id="ARBA00023204"/>
    </source>
</evidence>
<dbReference type="InterPro" id="IPR043128">
    <property type="entry name" value="Rev_trsase/Diguanyl_cyclase"/>
</dbReference>
<comment type="subcellular location">
    <subcellularLocation>
        <location evidence="2">Cytoplasm</location>
    </subcellularLocation>
</comment>
<reference evidence="19 20" key="1">
    <citation type="submission" date="2012-12" db="EMBL/GenBank/DDBJ databases">
        <title>Whole genome shotgun sequence of Gordonia aichiensis NBRC 108223.</title>
        <authorList>
            <person name="Isaki-Nakamura S."/>
            <person name="Hosoyama A."/>
            <person name="Tsuchikane K."/>
            <person name="Ando Y."/>
            <person name="Baba S."/>
            <person name="Ohji S."/>
            <person name="Hamada M."/>
            <person name="Tamura T."/>
            <person name="Yamazoe A."/>
            <person name="Yamazaki S."/>
            <person name="Fujita N."/>
        </authorList>
    </citation>
    <scope>NUCLEOTIDE SEQUENCE [LARGE SCALE GENOMIC DNA]</scope>
    <source>
        <strain evidence="19 20">NBRC 108223</strain>
    </source>
</reference>
<dbReference type="CDD" id="cd03586">
    <property type="entry name" value="PolY_Pol_IV_kappa"/>
    <property type="match status" value="1"/>
</dbReference>
<evidence type="ECO:0000256" key="4">
    <source>
        <dbReference type="ARBA" id="ARBA00012417"/>
    </source>
</evidence>
<dbReference type="Gene3D" id="1.10.150.20">
    <property type="entry name" value="5' to 3' exonuclease, C-terminal subdomain"/>
    <property type="match status" value="1"/>
</dbReference>
<keyword evidence="13" id="KW-0239">DNA-directed DNA polymerase</keyword>
<feature type="domain" description="UmuC" evidence="18">
    <location>
        <begin position="12"/>
        <end position="178"/>
    </location>
</feature>
<dbReference type="EMBL" id="BANR01000003">
    <property type="protein sequence ID" value="GAC47126.1"/>
    <property type="molecule type" value="Genomic_DNA"/>
</dbReference>
<dbReference type="PANTHER" id="PTHR11076">
    <property type="entry name" value="DNA REPAIR POLYMERASE UMUC / TRANSFERASE FAMILY MEMBER"/>
    <property type="match status" value="1"/>
</dbReference>
<protein>
    <recommendedName>
        <fullName evidence="4">DNA-directed DNA polymerase</fullName>
        <ecNumber evidence="4">2.7.7.7</ecNumber>
    </recommendedName>
</protein>
<sequence length="400" mass="44287">MSTDRPQRFRWLLHIDLDQFQVSVERLRSPELADVPIVVGGNGDPTEARKVVTCASYEARAHGVRAGMPLRAAHRKLPDAVFVPLDTEAYDAASAEVMDAIRGLGHPVEVWGWDEAYVGIEPLTDSARGGAESVGDATIIEFATRMRTAVLEATGLDSSVGISDNKQRAKMATEFAKKPDRLPPHDSAESATFMPVQPLPDKVFVLDDRNWLELMGHRRPRELWSVGPKTAEKLAAHHIDTVDDLIATPRDDLIAIFGAHQGNWLYVLCRGHGDSTITPEPWEARSHSKSRTFAADLVSATEKRTAAEQLVRELLDQVIAEGRVPFRVAVTVRTSTFYTRTKSRKLQAPTVDISELTPVVLELLDRFDADRPVRLLGVRMDLVPLDAQPVADTDLDLEET</sequence>
<dbReference type="Pfam" id="PF21999">
    <property type="entry name" value="IMS_HHH_1"/>
    <property type="match status" value="1"/>
</dbReference>
<dbReference type="GO" id="GO:0005829">
    <property type="term" value="C:cytosol"/>
    <property type="evidence" value="ECO:0007669"/>
    <property type="project" value="TreeGrafter"/>
</dbReference>
<dbReference type="AlphaFoldDB" id="L7KF61"/>
<proteinExistence type="inferred from homology"/>
<dbReference type="GO" id="GO:0003887">
    <property type="term" value="F:DNA-directed DNA polymerase activity"/>
    <property type="evidence" value="ECO:0007669"/>
    <property type="project" value="UniProtKB-KW"/>
</dbReference>
<evidence type="ECO:0000313" key="19">
    <source>
        <dbReference type="EMBL" id="GAC47126.1"/>
    </source>
</evidence>
<keyword evidence="9" id="KW-0235">DNA replication</keyword>
<dbReference type="Pfam" id="PF00817">
    <property type="entry name" value="IMS"/>
    <property type="match status" value="1"/>
</dbReference>
<dbReference type="InterPro" id="IPR050116">
    <property type="entry name" value="DNA_polymerase-Y"/>
</dbReference>
<comment type="caution">
    <text evidence="19">The sequence shown here is derived from an EMBL/GenBank/DDBJ whole genome shotgun (WGS) entry which is preliminary data.</text>
</comment>
<dbReference type="InterPro" id="IPR053848">
    <property type="entry name" value="IMS_HHH_1"/>
</dbReference>
<accession>L7KF61</accession>
<keyword evidence="8" id="KW-0548">Nucleotidyltransferase</keyword>
<evidence type="ECO:0000256" key="16">
    <source>
        <dbReference type="ARBA" id="ARBA00025589"/>
    </source>
</evidence>
<evidence type="ECO:0000256" key="17">
    <source>
        <dbReference type="ARBA" id="ARBA00049244"/>
    </source>
</evidence>
<dbReference type="OrthoDB" id="9808813at2"/>
<keyword evidence="20" id="KW-1185">Reference proteome</keyword>
<dbReference type="GO" id="GO:0042276">
    <property type="term" value="P:error-prone translesion synthesis"/>
    <property type="evidence" value="ECO:0007669"/>
    <property type="project" value="TreeGrafter"/>
</dbReference>
<keyword evidence="5" id="KW-0515">Mutator protein</keyword>
<evidence type="ECO:0000256" key="3">
    <source>
        <dbReference type="ARBA" id="ARBA00010945"/>
    </source>
</evidence>
<dbReference type="EC" id="2.7.7.7" evidence="4"/>
<dbReference type="InterPro" id="IPR017961">
    <property type="entry name" value="DNA_pol_Y-fam_little_finger"/>
</dbReference>
<dbReference type="InterPro" id="IPR001126">
    <property type="entry name" value="UmuC"/>
</dbReference>
<evidence type="ECO:0000256" key="14">
    <source>
        <dbReference type="ARBA" id="ARBA00023125"/>
    </source>
</evidence>
<dbReference type="Gene3D" id="3.40.1170.60">
    <property type="match status" value="1"/>
</dbReference>
<name>L7KF61_9ACTN</name>
<evidence type="ECO:0000256" key="11">
    <source>
        <dbReference type="ARBA" id="ARBA00022763"/>
    </source>
</evidence>
<evidence type="ECO:0000256" key="6">
    <source>
        <dbReference type="ARBA" id="ARBA00022490"/>
    </source>
</evidence>
<dbReference type="GO" id="GO:0003684">
    <property type="term" value="F:damaged DNA binding"/>
    <property type="evidence" value="ECO:0007669"/>
    <property type="project" value="InterPro"/>
</dbReference>
<dbReference type="eggNOG" id="COG0389">
    <property type="taxonomic scope" value="Bacteria"/>
</dbReference>
<dbReference type="RefSeq" id="WP_005169831.1">
    <property type="nucleotide sequence ID" value="NZ_BANR01000003.1"/>
</dbReference>
<evidence type="ECO:0000256" key="13">
    <source>
        <dbReference type="ARBA" id="ARBA00022932"/>
    </source>
</evidence>
<dbReference type="SUPFAM" id="SSF56672">
    <property type="entry name" value="DNA/RNA polymerases"/>
    <property type="match status" value="1"/>
</dbReference>
<dbReference type="STRING" id="1220583.GOACH_03_01430"/>
<dbReference type="InterPro" id="IPR036775">
    <property type="entry name" value="DNA_pol_Y-fam_lit_finger_sf"/>
</dbReference>
<evidence type="ECO:0000256" key="5">
    <source>
        <dbReference type="ARBA" id="ARBA00022457"/>
    </source>
</evidence>
<dbReference type="PROSITE" id="PS50173">
    <property type="entry name" value="UMUC"/>
    <property type="match status" value="1"/>
</dbReference>
<dbReference type="InterPro" id="IPR043502">
    <property type="entry name" value="DNA/RNA_pol_sf"/>
</dbReference>
<keyword evidence="15" id="KW-0234">DNA repair</keyword>
<dbReference type="InterPro" id="IPR022880">
    <property type="entry name" value="DNApol_IV"/>
</dbReference>
<evidence type="ECO:0000313" key="20">
    <source>
        <dbReference type="Proteomes" id="UP000010988"/>
    </source>
</evidence>
<keyword evidence="6" id="KW-0963">Cytoplasm</keyword>
<comment type="catalytic activity">
    <reaction evidence="17">
        <text>DNA(n) + a 2'-deoxyribonucleoside 5'-triphosphate = DNA(n+1) + diphosphate</text>
        <dbReference type="Rhea" id="RHEA:22508"/>
        <dbReference type="Rhea" id="RHEA-COMP:17339"/>
        <dbReference type="Rhea" id="RHEA-COMP:17340"/>
        <dbReference type="ChEBI" id="CHEBI:33019"/>
        <dbReference type="ChEBI" id="CHEBI:61560"/>
        <dbReference type="ChEBI" id="CHEBI:173112"/>
        <dbReference type="EC" id="2.7.7.7"/>
    </reaction>
</comment>
<evidence type="ECO:0000259" key="18">
    <source>
        <dbReference type="PROSITE" id="PS50173"/>
    </source>
</evidence>
<dbReference type="Gene3D" id="3.30.70.270">
    <property type="match status" value="1"/>
</dbReference>
<dbReference type="PANTHER" id="PTHR11076:SF33">
    <property type="entry name" value="DNA POLYMERASE KAPPA"/>
    <property type="match status" value="1"/>
</dbReference>
<evidence type="ECO:0000256" key="1">
    <source>
        <dbReference type="ARBA" id="ARBA00001946"/>
    </source>
</evidence>
<gene>
    <name evidence="19" type="primary">dinB</name>
    <name evidence="19" type="ORF">GOACH_03_01430</name>
</gene>
<keyword evidence="7" id="KW-0808">Transferase</keyword>
<dbReference type="GO" id="GO:0006260">
    <property type="term" value="P:DNA replication"/>
    <property type="evidence" value="ECO:0007669"/>
    <property type="project" value="UniProtKB-KW"/>
</dbReference>
<dbReference type="Gene3D" id="3.30.1490.100">
    <property type="entry name" value="DNA polymerase, Y-family, little finger domain"/>
    <property type="match status" value="1"/>
</dbReference>
<dbReference type="GO" id="GO:0006281">
    <property type="term" value="P:DNA repair"/>
    <property type="evidence" value="ECO:0007669"/>
    <property type="project" value="UniProtKB-KW"/>
</dbReference>
<comment type="similarity">
    <text evidence="3">Belongs to the DNA polymerase type-Y family.</text>
</comment>
<dbReference type="GO" id="GO:0009432">
    <property type="term" value="P:SOS response"/>
    <property type="evidence" value="ECO:0007669"/>
    <property type="project" value="TreeGrafter"/>
</dbReference>
<dbReference type="SUPFAM" id="SSF100879">
    <property type="entry name" value="Lesion bypass DNA polymerase (Y-family), little finger domain"/>
    <property type="match status" value="1"/>
</dbReference>
<evidence type="ECO:0000256" key="12">
    <source>
        <dbReference type="ARBA" id="ARBA00022842"/>
    </source>
</evidence>
<evidence type="ECO:0000256" key="10">
    <source>
        <dbReference type="ARBA" id="ARBA00022723"/>
    </source>
</evidence>
<dbReference type="Pfam" id="PF11799">
    <property type="entry name" value="IMS_C"/>
    <property type="match status" value="1"/>
</dbReference>